<accession>A0A850DRB9</accession>
<dbReference type="InterPro" id="IPR016288">
    <property type="entry name" value="Beta_cellobiohydrolase"/>
</dbReference>
<dbReference type="EC" id="3.2.1.-" evidence="12"/>
<evidence type="ECO:0000256" key="8">
    <source>
        <dbReference type="PIRSR" id="PIRSR001100-1"/>
    </source>
</evidence>
<evidence type="ECO:0000256" key="11">
    <source>
        <dbReference type="PROSITE-ProRule" id="PRU10057"/>
    </source>
</evidence>
<keyword evidence="3 12" id="KW-0136">Cellulose degradation</keyword>
<evidence type="ECO:0000256" key="10">
    <source>
        <dbReference type="PROSITE-ProRule" id="PRU10056"/>
    </source>
</evidence>
<dbReference type="InterPro" id="IPR036434">
    <property type="entry name" value="Beta_cellobiohydrolase_sf"/>
</dbReference>
<dbReference type="InterPro" id="IPR001524">
    <property type="entry name" value="Glyco_hydro_6_CS"/>
</dbReference>
<gene>
    <name evidence="13" type="ORF">HP467_03120</name>
</gene>
<dbReference type="Proteomes" id="UP000539146">
    <property type="component" value="Unassembled WGS sequence"/>
</dbReference>
<keyword evidence="4" id="KW-1015">Disulfide bond</keyword>
<dbReference type="SUPFAM" id="SSF51989">
    <property type="entry name" value="Glycosyl hydrolases family 6, cellulases"/>
    <property type="match status" value="1"/>
</dbReference>
<keyword evidence="7 12" id="KW-0624">Polysaccharide degradation</keyword>
<evidence type="ECO:0000256" key="5">
    <source>
        <dbReference type="ARBA" id="ARBA00023277"/>
    </source>
</evidence>
<feature type="binding site" evidence="9">
    <location>
        <position position="173"/>
    </location>
    <ligand>
        <name>substrate</name>
    </ligand>
</feature>
<evidence type="ECO:0000256" key="7">
    <source>
        <dbReference type="ARBA" id="ARBA00023326"/>
    </source>
</evidence>
<dbReference type="PANTHER" id="PTHR34876:SF4">
    <property type="entry name" value="1,4-BETA-D-GLUCAN CELLOBIOHYDROLASE C-RELATED"/>
    <property type="match status" value="1"/>
</dbReference>
<keyword evidence="1" id="KW-0732">Signal</keyword>
<comment type="similarity">
    <text evidence="12">Belongs to the glycosyl hydrolase family 6.</text>
</comment>
<evidence type="ECO:0000256" key="6">
    <source>
        <dbReference type="ARBA" id="ARBA00023295"/>
    </source>
</evidence>
<evidence type="ECO:0000256" key="2">
    <source>
        <dbReference type="ARBA" id="ARBA00022801"/>
    </source>
</evidence>
<keyword evidence="6 12" id="KW-0326">Glycosidase</keyword>
<feature type="binding site" evidence="9">
    <location>
        <position position="200"/>
    </location>
    <ligand>
        <name>substrate</name>
    </ligand>
</feature>
<evidence type="ECO:0000313" key="13">
    <source>
        <dbReference type="EMBL" id="NUU27108.1"/>
    </source>
</evidence>
<evidence type="ECO:0000313" key="14">
    <source>
        <dbReference type="Proteomes" id="UP000539146"/>
    </source>
</evidence>
<feature type="binding site" evidence="9">
    <location>
        <position position="55"/>
    </location>
    <ligand>
        <name>substrate</name>
    </ligand>
</feature>
<feature type="binding site" evidence="9">
    <location>
        <position position="238"/>
    </location>
    <ligand>
        <name>substrate</name>
    </ligand>
</feature>
<name>A0A850DRB9_9MICO</name>
<comment type="caution">
    <text evidence="13">The sequence shown here is derived from an EMBL/GenBank/DDBJ whole genome shotgun (WGS) entry which is preliminary data.</text>
</comment>
<dbReference type="PROSITE" id="PS00656">
    <property type="entry name" value="GLYCOSYL_HYDROL_F6_2"/>
    <property type="match status" value="1"/>
</dbReference>
<evidence type="ECO:0000256" key="9">
    <source>
        <dbReference type="PIRSR" id="PIRSR001100-2"/>
    </source>
</evidence>
<proteinExistence type="inferred from homology"/>
<evidence type="ECO:0000256" key="12">
    <source>
        <dbReference type="RuleBase" id="RU361186"/>
    </source>
</evidence>
<sequence>MGTIRTAHTGAVFAGGLTVQPDNQPGVAADRLAAEGRTAEAAAARTIAAQPIATWLGDWLRGDLLDRVVARNLAAAEATGTTPVFVTYAVPNRDCGGFSAGGLTAAEYTAWNERIAGMLRGHRAVVLVEPDSLSHLPTCTSEDATRPALLAAAVAAFADAGVPAYLDGGNENWNTPAVQASLLQRAGIDRARGFFTNVSNFYGVDGERAYADRVSALTGGAHYVVDVSRNGRGWLGTWCNPPGAGLGQTPRVTGGTTGLDALLWVKTPGLSDGTCNGGPAAGTWFPAYAVALVANRKP</sequence>
<protein>
    <recommendedName>
        <fullName evidence="12">Glucanase</fullName>
        <ecNumber evidence="12">3.2.1.-</ecNumber>
    </recommendedName>
</protein>
<evidence type="ECO:0000256" key="4">
    <source>
        <dbReference type="ARBA" id="ARBA00023157"/>
    </source>
</evidence>
<organism evidence="13 14">
    <name type="scientific">Curtobacterium citreum</name>
    <dbReference type="NCBI Taxonomy" id="2036"/>
    <lineage>
        <taxon>Bacteria</taxon>
        <taxon>Bacillati</taxon>
        <taxon>Actinomycetota</taxon>
        <taxon>Actinomycetes</taxon>
        <taxon>Micrococcales</taxon>
        <taxon>Microbacteriaceae</taxon>
        <taxon>Curtobacterium</taxon>
    </lineage>
</organism>
<keyword evidence="2 12" id="KW-0378">Hydrolase</keyword>
<dbReference type="EMBL" id="JABMCG010000075">
    <property type="protein sequence ID" value="NUU27108.1"/>
    <property type="molecule type" value="Genomic_DNA"/>
</dbReference>
<dbReference type="AlphaFoldDB" id="A0A850DRB9"/>
<dbReference type="Gene3D" id="3.20.20.40">
    <property type="entry name" value="1, 4-beta cellobiohydrolase"/>
    <property type="match status" value="1"/>
</dbReference>
<dbReference type="Pfam" id="PF01341">
    <property type="entry name" value="Glyco_hydro_6"/>
    <property type="match status" value="1"/>
</dbReference>
<dbReference type="PRINTS" id="PR00733">
    <property type="entry name" value="GLHYDRLASE6"/>
</dbReference>
<feature type="active site" description="Proton acceptor" evidence="8">
    <location>
        <position position="272"/>
    </location>
</feature>
<dbReference type="GO" id="GO:0030245">
    <property type="term" value="P:cellulose catabolic process"/>
    <property type="evidence" value="ECO:0007669"/>
    <property type="project" value="UniProtKB-KW"/>
</dbReference>
<feature type="active site" description="Proton donor" evidence="8 11">
    <location>
        <position position="131"/>
    </location>
</feature>
<reference evidence="13 14" key="1">
    <citation type="submission" date="2020-05" db="EMBL/GenBank/DDBJ databases">
        <title>Genome Sequencing of Type Strains.</title>
        <authorList>
            <person name="Lemaire J.F."/>
            <person name="Inderbitzin P."/>
            <person name="Gregorio O.A."/>
            <person name="Collins S.B."/>
            <person name="Wespe N."/>
            <person name="Knight-Connoni V."/>
        </authorList>
    </citation>
    <scope>NUCLEOTIDE SEQUENCE [LARGE SCALE GENOMIC DNA]</scope>
    <source>
        <strain evidence="13 14">DSM 20512</strain>
    </source>
</reference>
<evidence type="ECO:0000256" key="1">
    <source>
        <dbReference type="ARBA" id="ARBA00022729"/>
    </source>
</evidence>
<feature type="active site" evidence="10">
    <location>
        <position position="94"/>
    </location>
</feature>
<feature type="binding site" evidence="9">
    <location>
        <position position="266"/>
    </location>
    <ligand>
        <name>substrate</name>
    </ligand>
</feature>
<evidence type="ECO:0000256" key="3">
    <source>
        <dbReference type="ARBA" id="ARBA00023001"/>
    </source>
</evidence>
<dbReference type="PROSITE" id="PS00655">
    <property type="entry name" value="GLYCOSYL_HYDROL_F6_1"/>
    <property type="match status" value="1"/>
</dbReference>
<dbReference type="PANTHER" id="PTHR34876">
    <property type="match status" value="1"/>
</dbReference>
<dbReference type="PIRSF" id="PIRSF001100">
    <property type="entry name" value="Beta_cellobiohydrolase"/>
    <property type="match status" value="1"/>
</dbReference>
<keyword evidence="5 12" id="KW-0119">Carbohydrate metabolism</keyword>
<dbReference type="GO" id="GO:0004553">
    <property type="term" value="F:hydrolase activity, hydrolyzing O-glycosyl compounds"/>
    <property type="evidence" value="ECO:0007669"/>
    <property type="project" value="InterPro"/>
</dbReference>